<comment type="caution">
    <text evidence="2">The sequence shown here is derived from an EMBL/GenBank/DDBJ whole genome shotgun (WGS) entry which is preliminary data.</text>
</comment>
<dbReference type="Proteomes" id="UP001066276">
    <property type="component" value="Chromosome 3_1"/>
</dbReference>
<gene>
    <name evidence="2" type="ORF">NDU88_005435</name>
</gene>
<evidence type="ECO:0000313" key="3">
    <source>
        <dbReference type="Proteomes" id="UP001066276"/>
    </source>
</evidence>
<feature type="compositionally biased region" description="Basic and acidic residues" evidence="1">
    <location>
        <begin position="18"/>
        <end position="36"/>
    </location>
</feature>
<accession>A0AAV7UJ94</accession>
<keyword evidence="3" id="KW-1185">Reference proteome</keyword>
<feature type="region of interest" description="Disordered" evidence="1">
    <location>
        <begin position="1"/>
        <end position="39"/>
    </location>
</feature>
<name>A0AAV7UJ94_PLEWA</name>
<sequence length="214" mass="24253">MQHANDAQSGRSNVIPIQEERRTEKRDKGDNVRNGDKTGVMNKFSSLPPMFLEPYTCASSTVVTAETIRNTRSELRKCVAVKRSLSLRRYGCCYEERNATAKGMLQNTGDRVRRKVWNHKRRLSFALYGAKYIKINIFWGRGLAADSNGRLNEELHAPGRVGAHGEGAILHRETLSLRRRRLGVSGLTIRGSCNVRWPHQPLLIKGRARPSETR</sequence>
<evidence type="ECO:0000313" key="2">
    <source>
        <dbReference type="EMBL" id="KAJ1188676.1"/>
    </source>
</evidence>
<reference evidence="2" key="1">
    <citation type="journal article" date="2022" name="bioRxiv">
        <title>Sequencing and chromosome-scale assembly of the giantPleurodeles waltlgenome.</title>
        <authorList>
            <person name="Brown T."/>
            <person name="Elewa A."/>
            <person name="Iarovenko S."/>
            <person name="Subramanian E."/>
            <person name="Araus A.J."/>
            <person name="Petzold A."/>
            <person name="Susuki M."/>
            <person name="Suzuki K.-i.T."/>
            <person name="Hayashi T."/>
            <person name="Toyoda A."/>
            <person name="Oliveira C."/>
            <person name="Osipova E."/>
            <person name="Leigh N.D."/>
            <person name="Simon A."/>
            <person name="Yun M.H."/>
        </authorList>
    </citation>
    <scope>NUCLEOTIDE SEQUENCE</scope>
    <source>
        <strain evidence="2">20211129_DDA</strain>
        <tissue evidence="2">Liver</tissue>
    </source>
</reference>
<dbReference type="EMBL" id="JANPWB010000005">
    <property type="protein sequence ID" value="KAJ1188676.1"/>
    <property type="molecule type" value="Genomic_DNA"/>
</dbReference>
<evidence type="ECO:0000256" key="1">
    <source>
        <dbReference type="SAM" id="MobiDB-lite"/>
    </source>
</evidence>
<organism evidence="2 3">
    <name type="scientific">Pleurodeles waltl</name>
    <name type="common">Iberian ribbed newt</name>
    <dbReference type="NCBI Taxonomy" id="8319"/>
    <lineage>
        <taxon>Eukaryota</taxon>
        <taxon>Metazoa</taxon>
        <taxon>Chordata</taxon>
        <taxon>Craniata</taxon>
        <taxon>Vertebrata</taxon>
        <taxon>Euteleostomi</taxon>
        <taxon>Amphibia</taxon>
        <taxon>Batrachia</taxon>
        <taxon>Caudata</taxon>
        <taxon>Salamandroidea</taxon>
        <taxon>Salamandridae</taxon>
        <taxon>Pleurodelinae</taxon>
        <taxon>Pleurodeles</taxon>
    </lineage>
</organism>
<proteinExistence type="predicted"/>
<protein>
    <submittedName>
        <fullName evidence="2">Uncharacterized protein</fullName>
    </submittedName>
</protein>
<dbReference type="AlphaFoldDB" id="A0AAV7UJ94"/>
<feature type="compositionally biased region" description="Polar residues" evidence="1">
    <location>
        <begin position="1"/>
        <end position="12"/>
    </location>
</feature>